<evidence type="ECO:0000256" key="7">
    <source>
        <dbReference type="ARBA" id="ARBA00022984"/>
    </source>
</evidence>
<dbReference type="GO" id="GO:0015648">
    <property type="term" value="F:lipid-linked peptidoglycan transporter activity"/>
    <property type="evidence" value="ECO:0007669"/>
    <property type="project" value="TreeGrafter"/>
</dbReference>
<comment type="caution">
    <text evidence="12">The sequence shown here is derived from an EMBL/GenBank/DDBJ whole genome shotgun (WGS) entry which is preliminary data.</text>
</comment>
<reference evidence="12 13" key="1">
    <citation type="submission" date="2019-11" db="EMBL/GenBank/DDBJ databases">
        <title>Bacillus lacus genome.</title>
        <authorList>
            <person name="Allen C.J."/>
            <person name="Newman J.D."/>
        </authorList>
    </citation>
    <scope>NUCLEOTIDE SEQUENCE [LARGE SCALE GENOMIC DNA]</scope>
    <source>
        <strain evidence="12 13">KCTC 33946</strain>
    </source>
</reference>
<name>A0A7X2IXS0_9BACI</name>
<dbReference type="NCBIfam" id="TIGR02210">
    <property type="entry name" value="rodA_shape"/>
    <property type="match status" value="1"/>
</dbReference>
<dbReference type="RefSeq" id="WP_154306758.1">
    <property type="nucleotide sequence ID" value="NZ_WKKI01000006.1"/>
</dbReference>
<comment type="subcellular location">
    <subcellularLocation>
        <location evidence="1">Membrane</location>
        <topology evidence="1">Multi-pass membrane protein</topology>
    </subcellularLocation>
</comment>
<dbReference type="GO" id="GO:0009252">
    <property type="term" value="P:peptidoglycan biosynthetic process"/>
    <property type="evidence" value="ECO:0007669"/>
    <property type="project" value="UniProtKB-KW"/>
</dbReference>
<accession>A0A7X2IXS0</accession>
<evidence type="ECO:0000256" key="1">
    <source>
        <dbReference type="ARBA" id="ARBA00004141"/>
    </source>
</evidence>
<evidence type="ECO:0000256" key="6">
    <source>
        <dbReference type="ARBA" id="ARBA00022960"/>
    </source>
</evidence>
<protein>
    <submittedName>
        <fullName evidence="12">Rod shape-determining protein RodA</fullName>
    </submittedName>
</protein>
<keyword evidence="10" id="KW-0961">Cell wall biogenesis/degradation</keyword>
<dbReference type="InterPro" id="IPR001182">
    <property type="entry name" value="FtsW/RodA"/>
</dbReference>
<dbReference type="EMBL" id="WKKI01000006">
    <property type="protein sequence ID" value="MRX71621.1"/>
    <property type="molecule type" value="Genomic_DNA"/>
</dbReference>
<evidence type="ECO:0000256" key="2">
    <source>
        <dbReference type="ARBA" id="ARBA00022475"/>
    </source>
</evidence>
<dbReference type="InterPro" id="IPR018365">
    <property type="entry name" value="Cell_cycle_FtsW-rel_CS"/>
</dbReference>
<proteinExistence type="predicted"/>
<feature type="transmembrane region" description="Helical" evidence="11">
    <location>
        <begin position="149"/>
        <end position="166"/>
    </location>
</feature>
<evidence type="ECO:0000256" key="3">
    <source>
        <dbReference type="ARBA" id="ARBA00022676"/>
    </source>
</evidence>
<keyword evidence="5 11" id="KW-0812">Transmembrane</keyword>
<dbReference type="GO" id="GO:0071555">
    <property type="term" value="P:cell wall organization"/>
    <property type="evidence" value="ECO:0007669"/>
    <property type="project" value="UniProtKB-KW"/>
</dbReference>
<feature type="transmembrane region" description="Helical" evidence="11">
    <location>
        <begin position="46"/>
        <end position="67"/>
    </location>
</feature>
<evidence type="ECO:0000256" key="9">
    <source>
        <dbReference type="ARBA" id="ARBA00023136"/>
    </source>
</evidence>
<keyword evidence="13" id="KW-1185">Reference proteome</keyword>
<gene>
    <name evidence="12" type="primary">rodA</name>
    <name evidence="12" type="ORF">GJU40_05450</name>
</gene>
<dbReference type="PANTHER" id="PTHR30474:SF1">
    <property type="entry name" value="PEPTIDOGLYCAN GLYCOSYLTRANSFERASE MRDB"/>
    <property type="match status" value="1"/>
</dbReference>
<evidence type="ECO:0000256" key="8">
    <source>
        <dbReference type="ARBA" id="ARBA00022989"/>
    </source>
</evidence>
<feature type="transmembrane region" description="Helical" evidence="11">
    <location>
        <begin position="120"/>
        <end position="137"/>
    </location>
</feature>
<keyword evidence="4" id="KW-0808">Transferase</keyword>
<evidence type="ECO:0000256" key="4">
    <source>
        <dbReference type="ARBA" id="ARBA00022679"/>
    </source>
</evidence>
<keyword evidence="6" id="KW-0133">Cell shape</keyword>
<feature type="transmembrane region" description="Helical" evidence="11">
    <location>
        <begin position="195"/>
        <end position="215"/>
    </location>
</feature>
<dbReference type="Pfam" id="PF01098">
    <property type="entry name" value="FTSW_RODA_SPOVE"/>
    <property type="match status" value="1"/>
</dbReference>
<feature type="transmembrane region" description="Helical" evidence="11">
    <location>
        <begin position="74"/>
        <end position="92"/>
    </location>
</feature>
<dbReference type="GO" id="GO:0051301">
    <property type="term" value="P:cell division"/>
    <property type="evidence" value="ECO:0007669"/>
    <property type="project" value="InterPro"/>
</dbReference>
<dbReference type="InterPro" id="IPR011923">
    <property type="entry name" value="RodA/MrdB"/>
</dbReference>
<feature type="transmembrane region" description="Helical" evidence="11">
    <location>
        <begin position="172"/>
        <end position="188"/>
    </location>
</feature>
<evidence type="ECO:0000256" key="5">
    <source>
        <dbReference type="ARBA" id="ARBA00022692"/>
    </source>
</evidence>
<feature type="transmembrane region" description="Helical" evidence="11">
    <location>
        <begin position="292"/>
        <end position="312"/>
    </location>
</feature>
<dbReference type="GO" id="GO:0032153">
    <property type="term" value="C:cell division site"/>
    <property type="evidence" value="ECO:0007669"/>
    <property type="project" value="TreeGrafter"/>
</dbReference>
<dbReference type="GO" id="GO:0005886">
    <property type="term" value="C:plasma membrane"/>
    <property type="evidence" value="ECO:0007669"/>
    <property type="project" value="TreeGrafter"/>
</dbReference>
<keyword evidence="2" id="KW-1003">Cell membrane</keyword>
<dbReference type="AlphaFoldDB" id="A0A7X2IXS0"/>
<dbReference type="GO" id="GO:0016757">
    <property type="term" value="F:glycosyltransferase activity"/>
    <property type="evidence" value="ECO:0007669"/>
    <property type="project" value="UniProtKB-KW"/>
</dbReference>
<feature type="transmembrane region" description="Helical" evidence="11">
    <location>
        <begin position="12"/>
        <end position="34"/>
    </location>
</feature>
<dbReference type="PANTHER" id="PTHR30474">
    <property type="entry name" value="CELL CYCLE PROTEIN"/>
    <property type="match status" value="1"/>
</dbReference>
<sequence>MENDKQLLSSRIDFQLAFILFLLFCTSCIAIYSAQTSSGQYSANFVFKQIVFYSLGTLIVAAIMYFDSEQLQRLTWYFYGFGLLLLSLLIFAPEPIAPEINGAKSWFKFPLIGNLQPSEFMKTFIILALSSLIAKHNTIYQEKTLGSDMLLLIKMCVTCFVPILLIMKQPDLGTSLVILAIMTGMIFVSGISWKIITAIFTVIGTAAGVIFYFILQAPQVLTKYLGVKQYQFGRIYAWLSPEDHKSDEGYHLVNSLKAIGSGQVFGKGFGKTDVYIPENHTDFIFSVIGEQFGFLGTSIVLSVFFLLVYHLVKVAMETNEPFNSYICTGIISMIVFHVFQNAGMTIGLLPITGIPLPFVSYGGSSLIGMMLAMGLVFGIRYHHRVYMFSND</sequence>
<evidence type="ECO:0000256" key="11">
    <source>
        <dbReference type="SAM" id="Phobius"/>
    </source>
</evidence>
<dbReference type="OrthoDB" id="9768187at2"/>
<feature type="transmembrane region" description="Helical" evidence="11">
    <location>
        <begin position="358"/>
        <end position="379"/>
    </location>
</feature>
<evidence type="ECO:0000313" key="13">
    <source>
        <dbReference type="Proteomes" id="UP000448867"/>
    </source>
</evidence>
<organism evidence="12 13">
    <name type="scientific">Metabacillus lacus</name>
    <dbReference type="NCBI Taxonomy" id="1983721"/>
    <lineage>
        <taxon>Bacteria</taxon>
        <taxon>Bacillati</taxon>
        <taxon>Bacillota</taxon>
        <taxon>Bacilli</taxon>
        <taxon>Bacillales</taxon>
        <taxon>Bacillaceae</taxon>
        <taxon>Metabacillus</taxon>
    </lineage>
</organism>
<keyword evidence="9 11" id="KW-0472">Membrane</keyword>
<dbReference type="PROSITE" id="PS00428">
    <property type="entry name" value="FTSW_RODA_SPOVE"/>
    <property type="match status" value="1"/>
</dbReference>
<keyword evidence="7" id="KW-0573">Peptidoglycan synthesis</keyword>
<dbReference type="Proteomes" id="UP000448867">
    <property type="component" value="Unassembled WGS sequence"/>
</dbReference>
<feature type="transmembrane region" description="Helical" evidence="11">
    <location>
        <begin position="324"/>
        <end position="346"/>
    </location>
</feature>
<evidence type="ECO:0000313" key="12">
    <source>
        <dbReference type="EMBL" id="MRX71621.1"/>
    </source>
</evidence>
<keyword evidence="8 11" id="KW-1133">Transmembrane helix</keyword>
<evidence type="ECO:0000256" key="10">
    <source>
        <dbReference type="ARBA" id="ARBA00023316"/>
    </source>
</evidence>
<dbReference type="GO" id="GO:0008360">
    <property type="term" value="P:regulation of cell shape"/>
    <property type="evidence" value="ECO:0007669"/>
    <property type="project" value="UniProtKB-KW"/>
</dbReference>
<keyword evidence="3" id="KW-0328">Glycosyltransferase</keyword>